<dbReference type="RefSeq" id="WP_089355476.1">
    <property type="nucleotide sequence ID" value="NZ_FZPD01000001.1"/>
</dbReference>
<dbReference type="Pfam" id="PF20094">
    <property type="entry name" value="GWxTD_dom"/>
    <property type="match status" value="1"/>
</dbReference>
<gene>
    <name evidence="2" type="ORF">SAMN05421640_0728</name>
</gene>
<dbReference type="OrthoDB" id="9814412at2"/>
<dbReference type="NCBIfam" id="TIGR04514">
    <property type="entry name" value="GWxTD_dom"/>
    <property type="match status" value="1"/>
</dbReference>
<evidence type="ECO:0000313" key="3">
    <source>
        <dbReference type="Proteomes" id="UP000198393"/>
    </source>
</evidence>
<dbReference type="AlphaFoldDB" id="A0A239FMV9"/>
<dbReference type="EMBL" id="FZPD01000001">
    <property type="protein sequence ID" value="SNS57563.1"/>
    <property type="molecule type" value="Genomic_DNA"/>
</dbReference>
<sequence length="382" mass="44631">MRKQSLLILIFLWFWCFSTAAINFSRVNVAWQYDVSFEVRMSHRIVKVDVGNRVFLEVRADSLSKWKYEFLLQKGYQSDSHRQLEKLSIDTLLDVSGQVLIQLDLPGNINENLLVVKFSQPDNFYYYDINLMIGTLSFPSIYPVDENGLPILENYINRTSSSWVGNDSFLAMQYADDFAQADLPMADMKPLAPQVDMDTSYVFNSESNFKEGYFYVVRRDSLATTGVTILRVPPYFPEYRQLSELIESMLYLTSEQEKRSILSARNPRESFDSFWMNTYSTKSRARNAIRKYYNWIESTNRLFTDFKPGWKTDRGMIYIGYGAPDEVYRTESAEEWFYDQGAAFEFTIISTFFAPKTYTLRRNGDLGEGWFSQITAIRQGIR</sequence>
<proteinExistence type="predicted"/>
<evidence type="ECO:0000313" key="2">
    <source>
        <dbReference type="EMBL" id="SNS57563.1"/>
    </source>
</evidence>
<name>A0A239FMV9_EKHLU</name>
<keyword evidence="3" id="KW-1185">Reference proteome</keyword>
<feature type="domain" description="GWxTD" evidence="1">
    <location>
        <begin position="214"/>
        <end position="379"/>
    </location>
</feature>
<reference evidence="2 3" key="1">
    <citation type="submission" date="2017-06" db="EMBL/GenBank/DDBJ databases">
        <authorList>
            <person name="Kim H.J."/>
            <person name="Triplett B.A."/>
        </authorList>
    </citation>
    <scope>NUCLEOTIDE SEQUENCE [LARGE SCALE GENOMIC DNA]</scope>
    <source>
        <strain evidence="2 3">DSM 19307</strain>
    </source>
</reference>
<protein>
    <submittedName>
        <fullName evidence="2">GWxTD domain-containing protein</fullName>
    </submittedName>
</protein>
<organism evidence="2 3">
    <name type="scientific">Ekhidna lutea</name>
    <dbReference type="NCBI Taxonomy" id="447679"/>
    <lineage>
        <taxon>Bacteria</taxon>
        <taxon>Pseudomonadati</taxon>
        <taxon>Bacteroidota</taxon>
        <taxon>Cytophagia</taxon>
        <taxon>Cytophagales</taxon>
        <taxon>Reichenbachiellaceae</taxon>
        <taxon>Ekhidna</taxon>
    </lineage>
</organism>
<dbReference type="Proteomes" id="UP000198393">
    <property type="component" value="Unassembled WGS sequence"/>
</dbReference>
<accession>A0A239FMV9</accession>
<evidence type="ECO:0000259" key="1">
    <source>
        <dbReference type="Pfam" id="PF20094"/>
    </source>
</evidence>
<dbReference type="InterPro" id="IPR030959">
    <property type="entry name" value="GWxTD_dom"/>
</dbReference>